<sequence>MSAKKGFELLKNISVYLKNTETYDRVLSSLKFIDGGDGKATAELTLKPEHLNKMGGLHGGLSSTIVDSVTTFALMTKDIENIRSGVSVDLHLTFLKGAKENDEILIQANTIRCGRTLAFLECEIRNKKDNSLLVKGAHTKFVGQN</sequence>
<dbReference type="InterPro" id="IPR039298">
    <property type="entry name" value="ACOT13"/>
</dbReference>
<organism evidence="4 5">
    <name type="scientific">Polypedilum vanderplanki</name>
    <name type="common">Sleeping chironomid midge</name>
    <dbReference type="NCBI Taxonomy" id="319348"/>
    <lineage>
        <taxon>Eukaryota</taxon>
        <taxon>Metazoa</taxon>
        <taxon>Ecdysozoa</taxon>
        <taxon>Arthropoda</taxon>
        <taxon>Hexapoda</taxon>
        <taxon>Insecta</taxon>
        <taxon>Pterygota</taxon>
        <taxon>Neoptera</taxon>
        <taxon>Endopterygota</taxon>
        <taxon>Diptera</taxon>
        <taxon>Nematocera</taxon>
        <taxon>Chironomoidea</taxon>
        <taxon>Chironomidae</taxon>
        <taxon>Chironominae</taxon>
        <taxon>Polypedilum</taxon>
        <taxon>Polypedilum</taxon>
    </lineage>
</organism>
<dbReference type="PANTHER" id="PTHR21660:SF1">
    <property type="entry name" value="ACYL-COENZYME A THIOESTERASE 13"/>
    <property type="match status" value="1"/>
</dbReference>
<dbReference type="FunFam" id="3.10.129.10:FF:000033">
    <property type="entry name" value="acyl-coenzyme A thioesterase 13"/>
    <property type="match status" value="1"/>
</dbReference>
<dbReference type="InterPro" id="IPR003736">
    <property type="entry name" value="PAAI_dom"/>
</dbReference>
<comment type="similarity">
    <text evidence="1">Belongs to the thioesterase PaaI family.</text>
</comment>
<evidence type="ECO:0000313" key="4">
    <source>
        <dbReference type="EMBL" id="KAG5667847.1"/>
    </source>
</evidence>
<feature type="domain" description="Thioesterase" evidence="3">
    <location>
        <begin position="54"/>
        <end position="130"/>
    </location>
</feature>
<evidence type="ECO:0000256" key="2">
    <source>
        <dbReference type="ARBA" id="ARBA00022801"/>
    </source>
</evidence>
<dbReference type="NCBIfam" id="TIGR00369">
    <property type="entry name" value="unchar_dom_1"/>
    <property type="match status" value="1"/>
</dbReference>
<evidence type="ECO:0000256" key="1">
    <source>
        <dbReference type="ARBA" id="ARBA00008324"/>
    </source>
</evidence>
<dbReference type="InterPro" id="IPR029069">
    <property type="entry name" value="HotDog_dom_sf"/>
</dbReference>
<evidence type="ECO:0000313" key="5">
    <source>
        <dbReference type="Proteomes" id="UP001107558"/>
    </source>
</evidence>
<dbReference type="InterPro" id="IPR006683">
    <property type="entry name" value="Thioestr_dom"/>
</dbReference>
<proteinExistence type="inferred from homology"/>
<dbReference type="SUPFAM" id="SSF54637">
    <property type="entry name" value="Thioesterase/thiol ester dehydrase-isomerase"/>
    <property type="match status" value="1"/>
</dbReference>
<dbReference type="Gene3D" id="3.10.129.10">
    <property type="entry name" value="Hotdog Thioesterase"/>
    <property type="match status" value="1"/>
</dbReference>
<reference evidence="4" key="1">
    <citation type="submission" date="2021-03" db="EMBL/GenBank/DDBJ databases">
        <title>Chromosome level genome of the anhydrobiotic midge Polypedilum vanderplanki.</title>
        <authorList>
            <person name="Yoshida Y."/>
            <person name="Kikawada T."/>
            <person name="Gusev O."/>
        </authorList>
    </citation>
    <scope>NUCLEOTIDE SEQUENCE</scope>
    <source>
        <strain evidence="4">NIAS01</strain>
        <tissue evidence="4">Whole body or cell culture</tissue>
    </source>
</reference>
<dbReference type="CDD" id="cd03443">
    <property type="entry name" value="PaaI_thioesterase"/>
    <property type="match status" value="1"/>
</dbReference>
<name>A0A9J6BDZ9_POLVA</name>
<dbReference type="PANTHER" id="PTHR21660">
    <property type="entry name" value="THIOESTERASE SUPERFAMILY MEMBER-RELATED"/>
    <property type="match status" value="1"/>
</dbReference>
<dbReference type="GO" id="GO:0047617">
    <property type="term" value="F:fatty acyl-CoA hydrolase activity"/>
    <property type="evidence" value="ECO:0007669"/>
    <property type="project" value="InterPro"/>
</dbReference>
<comment type="caution">
    <text evidence="4">The sequence shown here is derived from an EMBL/GenBank/DDBJ whole genome shotgun (WGS) entry which is preliminary data.</text>
</comment>
<keyword evidence="2" id="KW-0378">Hydrolase</keyword>
<dbReference type="Proteomes" id="UP001107558">
    <property type="component" value="Chromosome 4"/>
</dbReference>
<keyword evidence="5" id="KW-1185">Reference proteome</keyword>
<evidence type="ECO:0000259" key="3">
    <source>
        <dbReference type="Pfam" id="PF03061"/>
    </source>
</evidence>
<accession>A0A9J6BDZ9</accession>
<gene>
    <name evidence="4" type="ORF">PVAND_015816</name>
</gene>
<protein>
    <recommendedName>
        <fullName evidence="3">Thioesterase domain-containing protein</fullName>
    </recommendedName>
</protein>
<dbReference type="OrthoDB" id="46529at2759"/>
<dbReference type="EMBL" id="JADBJN010000004">
    <property type="protein sequence ID" value="KAG5667847.1"/>
    <property type="molecule type" value="Genomic_DNA"/>
</dbReference>
<dbReference type="AlphaFoldDB" id="A0A9J6BDZ9"/>
<dbReference type="Pfam" id="PF03061">
    <property type="entry name" value="4HBT"/>
    <property type="match status" value="1"/>
</dbReference>